<keyword evidence="1" id="KW-0732">Signal</keyword>
<evidence type="ECO:0000259" key="2">
    <source>
        <dbReference type="Pfam" id="PF12708"/>
    </source>
</evidence>
<dbReference type="EMBL" id="SLUN01000042">
    <property type="protein sequence ID" value="TCL58315.1"/>
    <property type="molecule type" value="Genomic_DNA"/>
</dbReference>
<evidence type="ECO:0000313" key="4">
    <source>
        <dbReference type="Proteomes" id="UP000295008"/>
    </source>
</evidence>
<dbReference type="OrthoDB" id="6502305at2"/>
<evidence type="ECO:0000256" key="1">
    <source>
        <dbReference type="SAM" id="SignalP"/>
    </source>
</evidence>
<dbReference type="SUPFAM" id="SSF51126">
    <property type="entry name" value="Pectin lyase-like"/>
    <property type="match status" value="1"/>
</dbReference>
<feature type="signal peptide" evidence="1">
    <location>
        <begin position="1"/>
        <end position="25"/>
    </location>
</feature>
<accession>A0A4R1QZ96</accession>
<dbReference type="Pfam" id="PF12708">
    <property type="entry name" value="Pect-lyase_RHGA_epim"/>
    <property type="match status" value="1"/>
</dbReference>
<dbReference type="InterPro" id="IPR012334">
    <property type="entry name" value="Pectin_lyas_fold"/>
</dbReference>
<sequence length="469" mass="50148">MNLQRGVTLILIVLLCGAAPLLALARPGLAADQPILGPAFQKAETAPVNVKTFGARGDGVSDDSASIQRALASLKDGGALFFPKGQYAFTRTLTIPSNVRIFGDSKRSAVLLYLGTDRAIVSGERTGKYGVGSYYLTIEDITLRGVYDAGTGLYITSRYLTVNNAEISHFDTGVDAQFCWTNKFYNVSFFYHNNVAFKGGSFLNANSFVNCIFSTGQRAVSFTQGSNVSFVGCQFEGYTDACFSFNEVSKNAIWNLNISGCYFENRGKVLDAGANCSLAGLTLSNNLITVTGSGLAIQINNADGYGKNSGVVENNSFLRNNNDSTEAFVHLEGLALIMFRNNQAFAAPSYAATPLLDEATRSGHGSSLEENPAEGNLLNVSGVGAFQKGVLIGGTLPADPAAGLLIYDNGKLRLYQESGRFEYVQTAKAGPSSERPQDPFVGMIYFDTTLSRPLWWTGSGWVDAGGAKQ</sequence>
<keyword evidence="4" id="KW-1185">Reference proteome</keyword>
<dbReference type="GO" id="GO:0016829">
    <property type="term" value="F:lyase activity"/>
    <property type="evidence" value="ECO:0007669"/>
    <property type="project" value="UniProtKB-KW"/>
</dbReference>
<dbReference type="InterPro" id="IPR024535">
    <property type="entry name" value="RHGA/B-epi-like_pectate_lyase"/>
</dbReference>
<organism evidence="3 4">
    <name type="scientific">Hydrogenispora ethanolica</name>
    <dbReference type="NCBI Taxonomy" id="1082276"/>
    <lineage>
        <taxon>Bacteria</taxon>
        <taxon>Bacillati</taxon>
        <taxon>Bacillota</taxon>
        <taxon>Hydrogenispora</taxon>
    </lineage>
</organism>
<name>A0A4R1QZ96_HYDET</name>
<dbReference type="InterPro" id="IPR011050">
    <property type="entry name" value="Pectin_lyase_fold/virulence"/>
</dbReference>
<dbReference type="Proteomes" id="UP000295008">
    <property type="component" value="Unassembled WGS sequence"/>
</dbReference>
<keyword evidence="3" id="KW-0456">Lyase</keyword>
<protein>
    <submittedName>
        <fullName evidence="3">Pectate lyase-like protein</fullName>
    </submittedName>
</protein>
<feature type="chain" id="PRO_5020328824" evidence="1">
    <location>
        <begin position="26"/>
        <end position="469"/>
    </location>
</feature>
<comment type="caution">
    <text evidence="3">The sequence shown here is derived from an EMBL/GenBank/DDBJ whole genome shotgun (WGS) entry which is preliminary data.</text>
</comment>
<dbReference type="Gene3D" id="2.160.20.10">
    <property type="entry name" value="Single-stranded right-handed beta-helix, Pectin lyase-like"/>
    <property type="match status" value="1"/>
</dbReference>
<evidence type="ECO:0000313" key="3">
    <source>
        <dbReference type="EMBL" id="TCL58315.1"/>
    </source>
</evidence>
<gene>
    <name evidence="3" type="ORF">EDC14_10428</name>
</gene>
<dbReference type="RefSeq" id="WP_132016808.1">
    <property type="nucleotide sequence ID" value="NZ_SLUN01000042.1"/>
</dbReference>
<feature type="domain" description="Rhamnogalacturonase A/B/Epimerase-like pectate lyase" evidence="2">
    <location>
        <begin position="48"/>
        <end position="113"/>
    </location>
</feature>
<dbReference type="AlphaFoldDB" id="A0A4R1QZ96"/>
<proteinExistence type="predicted"/>
<reference evidence="3 4" key="1">
    <citation type="submission" date="2019-03" db="EMBL/GenBank/DDBJ databases">
        <title>Genomic Encyclopedia of Type Strains, Phase IV (KMG-IV): sequencing the most valuable type-strain genomes for metagenomic binning, comparative biology and taxonomic classification.</title>
        <authorList>
            <person name="Goeker M."/>
        </authorList>
    </citation>
    <scope>NUCLEOTIDE SEQUENCE [LARGE SCALE GENOMIC DNA]</scope>
    <source>
        <strain evidence="3 4">LX-B</strain>
    </source>
</reference>